<dbReference type="SUPFAM" id="SSF81383">
    <property type="entry name" value="F-box domain"/>
    <property type="match status" value="1"/>
</dbReference>
<dbReference type="InterPro" id="IPR001810">
    <property type="entry name" value="F-box_dom"/>
</dbReference>
<keyword evidence="4" id="KW-1185">Reference proteome</keyword>
<dbReference type="OrthoDB" id="549243at2759"/>
<dbReference type="Proteomes" id="UP000002358">
    <property type="component" value="Chromosome 2"/>
</dbReference>
<dbReference type="SUPFAM" id="SSF52047">
    <property type="entry name" value="RNI-like"/>
    <property type="match status" value="1"/>
</dbReference>
<name>A0A7M7IM73_NASVI</name>
<dbReference type="SMART" id="SM00256">
    <property type="entry name" value="FBOX"/>
    <property type="match status" value="1"/>
</dbReference>
<dbReference type="RefSeq" id="XP_016837196.1">
    <property type="nucleotide sequence ID" value="XM_016981707.3"/>
</dbReference>
<dbReference type="GO" id="GO:0031146">
    <property type="term" value="P:SCF-dependent proteasomal ubiquitin-dependent protein catabolic process"/>
    <property type="evidence" value="ECO:0007669"/>
    <property type="project" value="TreeGrafter"/>
</dbReference>
<feature type="domain" description="F-box" evidence="2">
    <location>
        <begin position="34"/>
        <end position="72"/>
    </location>
</feature>
<accession>A0A7M7IM73</accession>
<dbReference type="EnsemblMetazoa" id="XM_016981708">
    <property type="protein sequence ID" value="XP_016837197"/>
    <property type="gene ID" value="LOC100122325"/>
</dbReference>
<dbReference type="EnsemblMetazoa" id="XM_016981707">
    <property type="protein sequence ID" value="XP_016837196"/>
    <property type="gene ID" value="LOC100122325"/>
</dbReference>
<dbReference type="SMR" id="A0A7M7IM73"/>
<dbReference type="Gene3D" id="1.20.1280.50">
    <property type="match status" value="1"/>
</dbReference>
<keyword evidence="1" id="KW-0833">Ubl conjugation pathway</keyword>
<reference evidence="3" key="1">
    <citation type="submission" date="2021-01" db="UniProtKB">
        <authorList>
            <consortium name="EnsemblMetazoa"/>
        </authorList>
    </citation>
    <scope>IDENTIFICATION</scope>
</reference>
<dbReference type="GO" id="GO:0019005">
    <property type="term" value="C:SCF ubiquitin ligase complex"/>
    <property type="evidence" value="ECO:0007669"/>
    <property type="project" value="TreeGrafter"/>
</dbReference>
<evidence type="ECO:0000313" key="4">
    <source>
        <dbReference type="Proteomes" id="UP000002358"/>
    </source>
</evidence>
<evidence type="ECO:0000259" key="2">
    <source>
        <dbReference type="SMART" id="SM00256"/>
    </source>
</evidence>
<dbReference type="RefSeq" id="XP_016837195.1">
    <property type="nucleotide sequence ID" value="XM_016981706.3"/>
</dbReference>
<dbReference type="PANTHER" id="PTHR13318">
    <property type="entry name" value="PARTNER OF PAIRED, ISOFORM B-RELATED"/>
    <property type="match status" value="1"/>
</dbReference>
<dbReference type="FunCoup" id="A0A7M7IM73">
    <property type="interactions" value="10"/>
</dbReference>
<dbReference type="InParanoid" id="A0A7M7IM73"/>
<organism evidence="3 4">
    <name type="scientific">Nasonia vitripennis</name>
    <name type="common">Parasitic wasp</name>
    <dbReference type="NCBI Taxonomy" id="7425"/>
    <lineage>
        <taxon>Eukaryota</taxon>
        <taxon>Metazoa</taxon>
        <taxon>Ecdysozoa</taxon>
        <taxon>Arthropoda</taxon>
        <taxon>Hexapoda</taxon>
        <taxon>Insecta</taxon>
        <taxon>Pterygota</taxon>
        <taxon>Neoptera</taxon>
        <taxon>Endopterygota</taxon>
        <taxon>Hymenoptera</taxon>
        <taxon>Apocrita</taxon>
        <taxon>Proctotrupomorpha</taxon>
        <taxon>Chalcidoidea</taxon>
        <taxon>Pteromalidae</taxon>
        <taxon>Pteromalinae</taxon>
        <taxon>Nasonia</taxon>
    </lineage>
</organism>
<dbReference type="AlphaFoldDB" id="A0A7M7IM73"/>
<dbReference type="RefSeq" id="XP_016837198.1">
    <property type="nucleotide sequence ID" value="XM_016981709.2"/>
</dbReference>
<dbReference type="PANTHER" id="PTHR13318:SF247">
    <property type="entry name" value="GH16156P"/>
    <property type="match status" value="1"/>
</dbReference>
<dbReference type="InterPro" id="IPR006553">
    <property type="entry name" value="Leu-rich_rpt_Cys-con_subtyp"/>
</dbReference>
<dbReference type="EnsemblMetazoa" id="XM_016981709">
    <property type="protein sequence ID" value="XP_016837198"/>
    <property type="gene ID" value="LOC100122325"/>
</dbReference>
<dbReference type="InterPro" id="IPR032675">
    <property type="entry name" value="LRR_dom_sf"/>
</dbReference>
<dbReference type="Pfam" id="PF12937">
    <property type="entry name" value="F-box-like"/>
    <property type="match status" value="1"/>
</dbReference>
<evidence type="ECO:0000256" key="1">
    <source>
        <dbReference type="ARBA" id="ARBA00022786"/>
    </source>
</evidence>
<dbReference type="RefSeq" id="XP_016837197.1">
    <property type="nucleotide sequence ID" value="XM_016981708.3"/>
</dbReference>
<dbReference type="GeneID" id="100122325"/>
<dbReference type="SMART" id="SM00367">
    <property type="entry name" value="LRR_CC"/>
    <property type="match status" value="3"/>
</dbReference>
<evidence type="ECO:0000313" key="3">
    <source>
        <dbReference type="EnsemblMetazoa" id="XP_016837195"/>
    </source>
</evidence>
<dbReference type="EnsemblMetazoa" id="XM_016981706">
    <property type="protein sequence ID" value="XP_016837195"/>
    <property type="gene ID" value="LOC100122325"/>
</dbReference>
<dbReference type="InterPro" id="IPR036047">
    <property type="entry name" value="F-box-like_dom_sf"/>
</dbReference>
<protein>
    <recommendedName>
        <fullName evidence="2">F-box domain-containing protein</fullName>
    </recommendedName>
</protein>
<dbReference type="Gene3D" id="3.80.10.10">
    <property type="entry name" value="Ribonuclease Inhibitor"/>
    <property type="match status" value="1"/>
</dbReference>
<proteinExistence type="predicted"/>
<sequence>MDGVVVKFSKFVTSDRRTIRVSNTRDSEISIHFLNDDCLIHVFQFLPIADRIRVERVCRRWQRVSKESWFDRKSLNAYTDKWGLSSSSNELLLRSPHALYEILKRCGSYLKKLEFVGYIDELIDIGARIGSLCPNLQYLELAGVTRIVLKNIAENCTDIRSFSLRDTFDSCDDELSLLFARNKRLETVEFICDARTNDGKFWLRIPTESIQTLYILNSSLSTSYFNEAVRKMKNLSKLTFDFCEEFDDESMEAICSVASLTEIQTGVYLGHIKSLRPIVNLKNLKVVEFSLSDYVDDEFLIQLCRNCSQLTDVDISGCKVTDAGVASVTLLPKIERLTLNFLRITAKAFNVMPKLKAIECFKCKRISTRCFSHMIETSEDLELLNVCYCKVYNSTVKRAIIATKKRANNMTLRMYARGTRIKLEKLTDASPFLKVIFAYRLHNAKDYM</sequence>